<evidence type="ECO:0000256" key="1">
    <source>
        <dbReference type="ARBA" id="ARBA00008140"/>
    </source>
</evidence>
<sequence length="250" mass="26495">MNNASTSSSAPRPRAQALLHVYELGKDTRLAEAVQHVNHVTQSLLGAGGVFHAAVEVIGIGGGREWSYGHADRGSGVFSCAARANPDHVYRESAVLGWTHATAEELSDTIEQMKLSWSGQEYHLVRNNCVTFCDELCRYLGVGPVPEWVGRFARVGAGTLDVAEAIGCATAAASSTVSQWLRDMDVATRTSATCSRVGSATPQCETFGILSAVNATTSTISYYTGEHVACLGSWFSSAKGEPSSSRDPGH</sequence>
<dbReference type="AlphaFoldDB" id="A0AB34K9W9"/>
<protein>
    <recommendedName>
        <fullName evidence="4">PPPDE domain-containing protein</fullName>
    </recommendedName>
</protein>
<dbReference type="GO" id="GO:0016579">
    <property type="term" value="P:protein deubiquitination"/>
    <property type="evidence" value="ECO:0007669"/>
    <property type="project" value="TreeGrafter"/>
</dbReference>
<dbReference type="Gene3D" id="3.90.1720.30">
    <property type="entry name" value="PPPDE domains"/>
    <property type="match status" value="1"/>
</dbReference>
<dbReference type="PROSITE" id="PS51858">
    <property type="entry name" value="PPPDE"/>
    <property type="match status" value="1"/>
</dbReference>
<dbReference type="PANTHER" id="PTHR12378:SF80">
    <property type="entry name" value="IP06716P-RELATED"/>
    <property type="match status" value="1"/>
</dbReference>
<name>A0AB34K9W9_PRYPA</name>
<comment type="similarity">
    <text evidence="1">Belongs to the DeSI family.</text>
</comment>
<dbReference type="SMART" id="SM01179">
    <property type="entry name" value="DUF862"/>
    <property type="match status" value="1"/>
</dbReference>
<evidence type="ECO:0000256" key="3">
    <source>
        <dbReference type="ARBA" id="ARBA00022801"/>
    </source>
</evidence>
<keyword evidence="6" id="KW-1185">Reference proteome</keyword>
<dbReference type="InterPro" id="IPR008580">
    <property type="entry name" value="PPPDE_dom"/>
</dbReference>
<evidence type="ECO:0000259" key="4">
    <source>
        <dbReference type="PROSITE" id="PS51858"/>
    </source>
</evidence>
<evidence type="ECO:0000313" key="5">
    <source>
        <dbReference type="EMBL" id="KAL1529967.1"/>
    </source>
</evidence>
<dbReference type="GO" id="GO:0006508">
    <property type="term" value="P:proteolysis"/>
    <property type="evidence" value="ECO:0007669"/>
    <property type="project" value="UniProtKB-KW"/>
</dbReference>
<dbReference type="InterPro" id="IPR042266">
    <property type="entry name" value="PPPDE_sf"/>
</dbReference>
<dbReference type="GO" id="GO:0101005">
    <property type="term" value="F:deubiquitinase activity"/>
    <property type="evidence" value="ECO:0007669"/>
    <property type="project" value="TreeGrafter"/>
</dbReference>
<gene>
    <name evidence="5" type="ORF">AB1Y20_000894</name>
</gene>
<dbReference type="Proteomes" id="UP001515480">
    <property type="component" value="Unassembled WGS sequence"/>
</dbReference>
<organism evidence="5 6">
    <name type="scientific">Prymnesium parvum</name>
    <name type="common">Toxic golden alga</name>
    <dbReference type="NCBI Taxonomy" id="97485"/>
    <lineage>
        <taxon>Eukaryota</taxon>
        <taxon>Haptista</taxon>
        <taxon>Haptophyta</taxon>
        <taxon>Prymnesiophyceae</taxon>
        <taxon>Prymnesiales</taxon>
        <taxon>Prymnesiaceae</taxon>
        <taxon>Prymnesium</taxon>
    </lineage>
</organism>
<accession>A0AB34K9W9</accession>
<evidence type="ECO:0000256" key="2">
    <source>
        <dbReference type="ARBA" id="ARBA00022670"/>
    </source>
</evidence>
<keyword evidence="2" id="KW-0645">Protease</keyword>
<feature type="domain" description="PPPDE" evidence="4">
    <location>
        <begin position="15"/>
        <end position="186"/>
    </location>
</feature>
<evidence type="ECO:0000313" key="6">
    <source>
        <dbReference type="Proteomes" id="UP001515480"/>
    </source>
</evidence>
<keyword evidence="3" id="KW-0378">Hydrolase</keyword>
<dbReference type="Pfam" id="PF05903">
    <property type="entry name" value="Peptidase_C97"/>
    <property type="match status" value="1"/>
</dbReference>
<comment type="caution">
    <text evidence="5">The sequence shown here is derived from an EMBL/GenBank/DDBJ whole genome shotgun (WGS) entry which is preliminary data.</text>
</comment>
<dbReference type="PANTHER" id="PTHR12378">
    <property type="entry name" value="DESUMOYLATING ISOPEPTIDASE"/>
    <property type="match status" value="1"/>
</dbReference>
<dbReference type="EMBL" id="JBGBPQ010000001">
    <property type="protein sequence ID" value="KAL1529967.1"/>
    <property type="molecule type" value="Genomic_DNA"/>
</dbReference>
<reference evidence="5 6" key="1">
    <citation type="journal article" date="2024" name="Science">
        <title>Giant polyketide synthase enzymes in the biosynthesis of giant marine polyether toxins.</title>
        <authorList>
            <person name="Fallon T.R."/>
            <person name="Shende V.V."/>
            <person name="Wierzbicki I.H."/>
            <person name="Pendleton A.L."/>
            <person name="Watervoot N.F."/>
            <person name="Auber R.P."/>
            <person name="Gonzalez D.J."/>
            <person name="Wisecaver J.H."/>
            <person name="Moore B.S."/>
        </authorList>
    </citation>
    <scope>NUCLEOTIDE SEQUENCE [LARGE SCALE GENOMIC DNA]</scope>
    <source>
        <strain evidence="5 6">12B1</strain>
    </source>
</reference>
<proteinExistence type="inferred from homology"/>